<dbReference type="Gene3D" id="1.20.1250.20">
    <property type="entry name" value="MFS general substrate transporter like domains"/>
    <property type="match status" value="1"/>
</dbReference>
<evidence type="ECO:0000256" key="6">
    <source>
        <dbReference type="ARBA" id="ARBA00023136"/>
    </source>
</evidence>
<evidence type="ECO:0000313" key="9">
    <source>
        <dbReference type="EMBL" id="RFA37954.1"/>
    </source>
</evidence>
<keyword evidence="10" id="KW-1185">Reference proteome</keyword>
<feature type="transmembrane region" description="Helical" evidence="7">
    <location>
        <begin position="12"/>
        <end position="34"/>
    </location>
</feature>
<accession>A0A3E0WY72</accession>
<dbReference type="AlphaFoldDB" id="A0A3E0WY72"/>
<feature type="transmembrane region" description="Helical" evidence="7">
    <location>
        <begin position="99"/>
        <end position="119"/>
    </location>
</feature>
<comment type="subcellular location">
    <subcellularLocation>
        <location evidence="1">Cell membrane</location>
        <topology evidence="1">Multi-pass membrane protein</topology>
    </subcellularLocation>
</comment>
<evidence type="ECO:0000256" key="7">
    <source>
        <dbReference type="SAM" id="Phobius"/>
    </source>
</evidence>
<dbReference type="GO" id="GO:0022857">
    <property type="term" value="F:transmembrane transporter activity"/>
    <property type="evidence" value="ECO:0007669"/>
    <property type="project" value="InterPro"/>
</dbReference>
<keyword evidence="4 7" id="KW-0812">Transmembrane</keyword>
<feature type="transmembrane region" description="Helical" evidence="7">
    <location>
        <begin position="247"/>
        <end position="265"/>
    </location>
</feature>
<keyword evidence="5 7" id="KW-1133">Transmembrane helix</keyword>
<dbReference type="InterPro" id="IPR050171">
    <property type="entry name" value="MFS_Transporters"/>
</dbReference>
<evidence type="ECO:0000259" key="8">
    <source>
        <dbReference type="PROSITE" id="PS50850"/>
    </source>
</evidence>
<feature type="transmembrane region" description="Helical" evidence="7">
    <location>
        <begin position="75"/>
        <end position="93"/>
    </location>
</feature>
<dbReference type="InterPro" id="IPR020846">
    <property type="entry name" value="MFS_dom"/>
</dbReference>
<evidence type="ECO:0000313" key="10">
    <source>
        <dbReference type="Proteomes" id="UP000256763"/>
    </source>
</evidence>
<dbReference type="CDD" id="cd17472">
    <property type="entry name" value="MFS_YajR_like"/>
    <property type="match status" value="1"/>
</dbReference>
<dbReference type="InterPro" id="IPR036259">
    <property type="entry name" value="MFS_trans_sf"/>
</dbReference>
<organism evidence="9 10">
    <name type="scientific">Alkalilimnicola ehrlichii</name>
    <dbReference type="NCBI Taxonomy" id="351052"/>
    <lineage>
        <taxon>Bacteria</taxon>
        <taxon>Pseudomonadati</taxon>
        <taxon>Pseudomonadota</taxon>
        <taxon>Gammaproteobacteria</taxon>
        <taxon>Chromatiales</taxon>
        <taxon>Ectothiorhodospiraceae</taxon>
        <taxon>Alkalilimnicola</taxon>
    </lineage>
</organism>
<dbReference type="EMBL" id="NFZW01000006">
    <property type="protein sequence ID" value="RFA37954.1"/>
    <property type="molecule type" value="Genomic_DNA"/>
</dbReference>
<sequence length="404" mass="42783">MTARERRATLGLASVFSMRMLGLFLVLPVFALYAHELAGATPMMIGLAIGAYGLTQALLQIPLGMASDRWGRRPVIVAGLLLFALGSVVAALSESIYGVIAGRALQGTGAVAAAAMAMAADLTRDSQRTKIMAVIGISIGFSFLLALMLGPVIAGWWGLSGVFWFTAVMALAGIGVMYLLVPTPEQAPAPAGMAVSEQGRLWAVFKEPNLFRLDSGIFVLHLILTASFVVMPIALRDQLGVADNAHWRVYIPVLLASVVGMVPLLALGERRRQMHRLLGYVVLMLAAASFLLAFSVTAGVAWLWFALWLYFVAFNTLEASLPSMVSRYAPLEAKGAAMGVYSTSQFFGAFVGGVAGGGLYTGLGIEGVFAFCGVIALGWFFLARGLSAPVQTELAEAVIGDVKR</sequence>
<evidence type="ECO:0000256" key="4">
    <source>
        <dbReference type="ARBA" id="ARBA00022692"/>
    </source>
</evidence>
<dbReference type="Pfam" id="PF07690">
    <property type="entry name" value="MFS_1"/>
    <property type="match status" value="1"/>
</dbReference>
<dbReference type="PANTHER" id="PTHR23517:SF2">
    <property type="entry name" value="MULTIDRUG RESISTANCE PROTEIN MDTH"/>
    <property type="match status" value="1"/>
</dbReference>
<proteinExistence type="predicted"/>
<dbReference type="InterPro" id="IPR005829">
    <property type="entry name" value="Sugar_transporter_CS"/>
</dbReference>
<feature type="transmembrane region" description="Helical" evidence="7">
    <location>
        <begin position="363"/>
        <end position="382"/>
    </location>
</feature>
<dbReference type="PROSITE" id="PS50850">
    <property type="entry name" value="MFS"/>
    <property type="match status" value="1"/>
</dbReference>
<dbReference type="PROSITE" id="PS00216">
    <property type="entry name" value="SUGAR_TRANSPORT_1"/>
    <property type="match status" value="1"/>
</dbReference>
<comment type="caution">
    <text evidence="9">The sequence shown here is derived from an EMBL/GenBank/DDBJ whole genome shotgun (WGS) entry which is preliminary data.</text>
</comment>
<protein>
    <submittedName>
        <fullName evidence="9">MFS transporter</fullName>
    </submittedName>
</protein>
<feature type="transmembrane region" description="Helical" evidence="7">
    <location>
        <begin position="277"/>
        <end position="294"/>
    </location>
</feature>
<dbReference type="Proteomes" id="UP000256763">
    <property type="component" value="Unassembled WGS sequence"/>
</dbReference>
<feature type="transmembrane region" description="Helical" evidence="7">
    <location>
        <begin position="131"/>
        <end position="156"/>
    </location>
</feature>
<keyword evidence="3" id="KW-1003">Cell membrane</keyword>
<feature type="transmembrane region" description="Helical" evidence="7">
    <location>
        <begin position="216"/>
        <end position="235"/>
    </location>
</feature>
<feature type="transmembrane region" description="Helical" evidence="7">
    <location>
        <begin position="40"/>
        <end position="63"/>
    </location>
</feature>
<evidence type="ECO:0000256" key="5">
    <source>
        <dbReference type="ARBA" id="ARBA00022989"/>
    </source>
</evidence>
<dbReference type="PANTHER" id="PTHR23517">
    <property type="entry name" value="RESISTANCE PROTEIN MDTM, PUTATIVE-RELATED-RELATED"/>
    <property type="match status" value="1"/>
</dbReference>
<keyword evidence="2" id="KW-0813">Transport</keyword>
<evidence type="ECO:0000256" key="3">
    <source>
        <dbReference type="ARBA" id="ARBA00022475"/>
    </source>
</evidence>
<evidence type="ECO:0000256" key="1">
    <source>
        <dbReference type="ARBA" id="ARBA00004651"/>
    </source>
</evidence>
<evidence type="ECO:0000256" key="2">
    <source>
        <dbReference type="ARBA" id="ARBA00022448"/>
    </source>
</evidence>
<reference evidence="10" key="1">
    <citation type="submission" date="2017-05" db="EMBL/GenBank/DDBJ databases">
        <authorList>
            <person name="Sharma S."/>
            <person name="Sidhu C."/>
            <person name="Pinnaka A.K."/>
        </authorList>
    </citation>
    <scope>NUCLEOTIDE SEQUENCE [LARGE SCALE GENOMIC DNA]</scope>
    <source>
        <strain evidence="10">AK93</strain>
    </source>
</reference>
<name>A0A3E0WY72_9GAMM</name>
<feature type="domain" description="Major facilitator superfamily (MFS) profile" evidence="8">
    <location>
        <begin position="8"/>
        <end position="391"/>
    </location>
</feature>
<gene>
    <name evidence="9" type="ORF">CAL65_07610</name>
</gene>
<dbReference type="GO" id="GO:0005886">
    <property type="term" value="C:plasma membrane"/>
    <property type="evidence" value="ECO:0007669"/>
    <property type="project" value="UniProtKB-SubCell"/>
</dbReference>
<dbReference type="SUPFAM" id="SSF103473">
    <property type="entry name" value="MFS general substrate transporter"/>
    <property type="match status" value="1"/>
</dbReference>
<keyword evidence="6 7" id="KW-0472">Membrane</keyword>
<feature type="transmembrane region" description="Helical" evidence="7">
    <location>
        <begin position="162"/>
        <end position="181"/>
    </location>
</feature>
<dbReference type="InterPro" id="IPR011701">
    <property type="entry name" value="MFS"/>
</dbReference>